<keyword evidence="2" id="KW-1133">Transmembrane helix</keyword>
<gene>
    <name evidence="3" type="ORF">R6U77_02040</name>
</gene>
<dbReference type="Pfam" id="PF11772">
    <property type="entry name" value="EpuA"/>
    <property type="match status" value="1"/>
</dbReference>
<evidence type="ECO:0000256" key="2">
    <source>
        <dbReference type="SAM" id="Phobius"/>
    </source>
</evidence>
<protein>
    <submittedName>
        <fullName evidence="3">DNA-directed RNA polymerase subunit beta</fullName>
    </submittedName>
</protein>
<evidence type="ECO:0000256" key="1">
    <source>
        <dbReference type="SAM" id="MobiDB-lite"/>
    </source>
</evidence>
<name>A0ABZ0RZS9_9BACI</name>
<keyword evidence="2" id="KW-0472">Membrane</keyword>
<feature type="region of interest" description="Disordered" evidence="1">
    <location>
        <begin position="1"/>
        <end position="29"/>
    </location>
</feature>
<keyword evidence="4" id="KW-1185">Reference proteome</keyword>
<dbReference type="RefSeq" id="WP_319837237.1">
    <property type="nucleotide sequence ID" value="NZ_CP137624.1"/>
</dbReference>
<dbReference type="GO" id="GO:0000428">
    <property type="term" value="C:DNA-directed RNA polymerase complex"/>
    <property type="evidence" value="ECO:0007669"/>
    <property type="project" value="UniProtKB-KW"/>
</dbReference>
<dbReference type="Proteomes" id="UP001322664">
    <property type="component" value="Chromosome"/>
</dbReference>
<feature type="compositionally biased region" description="Basic and acidic residues" evidence="1">
    <location>
        <begin position="18"/>
        <end position="28"/>
    </location>
</feature>
<evidence type="ECO:0000313" key="3">
    <source>
        <dbReference type="EMBL" id="WPK12499.1"/>
    </source>
</evidence>
<feature type="transmembrane region" description="Helical" evidence="2">
    <location>
        <begin position="41"/>
        <end position="67"/>
    </location>
</feature>
<reference evidence="3 4" key="1">
    <citation type="submission" date="2023-09" db="EMBL/GenBank/DDBJ databases">
        <authorList>
            <person name="Page C.A."/>
            <person name="Perez-Diaz I.M."/>
        </authorList>
    </citation>
    <scope>NUCLEOTIDE SEQUENCE [LARGE SCALE GENOMIC DNA]</scope>
    <source>
        <strain evidence="3 4">Ll15</strain>
    </source>
</reference>
<evidence type="ECO:0000313" key="4">
    <source>
        <dbReference type="Proteomes" id="UP001322664"/>
    </source>
</evidence>
<dbReference type="InterPro" id="IPR024596">
    <property type="entry name" value="RNApol_su_b/EpuA"/>
</dbReference>
<organism evidence="3 4">
    <name type="scientific">Lysinibacillus louembei</name>
    <dbReference type="NCBI Taxonomy" id="1470088"/>
    <lineage>
        <taxon>Bacteria</taxon>
        <taxon>Bacillati</taxon>
        <taxon>Bacillota</taxon>
        <taxon>Bacilli</taxon>
        <taxon>Bacillales</taxon>
        <taxon>Bacillaceae</taxon>
        <taxon>Lysinibacillus</taxon>
    </lineage>
</organism>
<keyword evidence="2" id="KW-0812">Transmembrane</keyword>
<proteinExistence type="predicted"/>
<sequence length="92" mass="10571">MTNEFNEQDVAPKKRSRRNEETEPSERARRARWVQIRLIPIWLRIVLVLALLLCAAAGGVMFGYGFLGSGEPSDALKWSTWQHIFDIIEGKE</sequence>
<accession>A0ABZ0RZS9</accession>
<keyword evidence="3" id="KW-0804">Transcription</keyword>
<dbReference type="EMBL" id="CP137624">
    <property type="protein sequence ID" value="WPK12499.1"/>
    <property type="molecule type" value="Genomic_DNA"/>
</dbReference>
<keyword evidence="3" id="KW-0240">DNA-directed RNA polymerase</keyword>